<protein>
    <submittedName>
        <fullName evidence="1">Uncharacterized protein</fullName>
    </submittedName>
</protein>
<name>X7ZWJ7_MYCXE</name>
<dbReference type="EMBL" id="JAOB01000069">
    <property type="protein sequence ID" value="EUA23629.1"/>
    <property type="molecule type" value="Genomic_DNA"/>
</dbReference>
<proteinExistence type="predicted"/>
<organism evidence="1">
    <name type="scientific">Mycobacterium xenopi 4042</name>
    <dbReference type="NCBI Taxonomy" id="1299334"/>
    <lineage>
        <taxon>Bacteria</taxon>
        <taxon>Bacillati</taxon>
        <taxon>Actinomycetota</taxon>
        <taxon>Actinomycetes</taxon>
        <taxon>Mycobacteriales</taxon>
        <taxon>Mycobacteriaceae</taxon>
        <taxon>Mycobacterium</taxon>
    </lineage>
</organism>
<gene>
    <name evidence="1" type="ORF">I553_5684</name>
</gene>
<dbReference type="AlphaFoldDB" id="X7ZWJ7"/>
<evidence type="ECO:0000313" key="1">
    <source>
        <dbReference type="EMBL" id="EUA23629.1"/>
    </source>
</evidence>
<reference evidence="1" key="1">
    <citation type="submission" date="2014-01" db="EMBL/GenBank/DDBJ databases">
        <authorList>
            <person name="Brown-Elliot B."/>
            <person name="Wallace R."/>
            <person name="Lenaerts A."/>
            <person name="Ordway D."/>
            <person name="DeGroote M.A."/>
            <person name="Parker T."/>
            <person name="Sizemore C."/>
            <person name="Tallon L.J."/>
            <person name="Sadzewicz L.K."/>
            <person name="Sengamalay N."/>
            <person name="Fraser C.M."/>
            <person name="Hine E."/>
            <person name="Shefchek K.A."/>
            <person name="Das S.P."/>
            <person name="Tettelin H."/>
        </authorList>
    </citation>
    <scope>NUCLEOTIDE SEQUENCE [LARGE SCALE GENOMIC DNA]</scope>
    <source>
        <strain evidence="1">4042</strain>
    </source>
</reference>
<sequence>MLLKPFGGIVGLGGKRCPVGGEELANLTLECQRFLVEVKVHLYQLSQ</sequence>
<dbReference type="PATRIC" id="fig|1299334.3.peg.7626"/>
<comment type="caution">
    <text evidence="1">The sequence shown here is derived from an EMBL/GenBank/DDBJ whole genome shotgun (WGS) entry which is preliminary data.</text>
</comment>
<accession>X7ZWJ7</accession>